<dbReference type="WBParaSite" id="Pan_g21114.t1">
    <property type="protein sequence ID" value="Pan_g21114.t1"/>
    <property type="gene ID" value="Pan_g21114"/>
</dbReference>
<protein>
    <submittedName>
        <fullName evidence="2">SCP domain-containing protein</fullName>
    </submittedName>
</protein>
<dbReference type="Proteomes" id="UP000492821">
    <property type="component" value="Unassembled WGS sequence"/>
</dbReference>
<reference evidence="2" key="2">
    <citation type="submission" date="2020-10" db="UniProtKB">
        <authorList>
            <consortium name="WormBaseParasite"/>
        </authorList>
    </citation>
    <scope>IDENTIFICATION</scope>
</reference>
<keyword evidence="1" id="KW-1185">Reference proteome</keyword>
<proteinExistence type="predicted"/>
<reference evidence="1" key="1">
    <citation type="journal article" date="2013" name="Genetics">
        <title>The draft genome and transcriptome of Panagrellus redivivus are shaped by the harsh demands of a free-living lifestyle.</title>
        <authorList>
            <person name="Srinivasan J."/>
            <person name="Dillman A.R."/>
            <person name="Macchietto M.G."/>
            <person name="Heikkinen L."/>
            <person name="Lakso M."/>
            <person name="Fracchia K.M."/>
            <person name="Antoshechkin I."/>
            <person name="Mortazavi A."/>
            <person name="Wong G."/>
            <person name="Sternberg P.W."/>
        </authorList>
    </citation>
    <scope>NUCLEOTIDE SEQUENCE [LARGE SCALE GENOMIC DNA]</scope>
    <source>
        <strain evidence="1">MT8872</strain>
    </source>
</reference>
<name>A0A7E4VK32_PANRE</name>
<organism evidence="1 2">
    <name type="scientific">Panagrellus redivivus</name>
    <name type="common">Microworm</name>
    <dbReference type="NCBI Taxonomy" id="6233"/>
    <lineage>
        <taxon>Eukaryota</taxon>
        <taxon>Metazoa</taxon>
        <taxon>Ecdysozoa</taxon>
        <taxon>Nematoda</taxon>
        <taxon>Chromadorea</taxon>
        <taxon>Rhabditida</taxon>
        <taxon>Tylenchina</taxon>
        <taxon>Panagrolaimomorpha</taxon>
        <taxon>Panagrolaimoidea</taxon>
        <taxon>Panagrolaimidae</taxon>
        <taxon>Panagrellus</taxon>
    </lineage>
</organism>
<dbReference type="AlphaFoldDB" id="A0A7E4VK32"/>
<evidence type="ECO:0000313" key="1">
    <source>
        <dbReference type="Proteomes" id="UP000492821"/>
    </source>
</evidence>
<accession>A0A7E4VK32</accession>
<evidence type="ECO:0000313" key="2">
    <source>
        <dbReference type="WBParaSite" id="Pan_g21114.t1"/>
    </source>
</evidence>
<sequence length="717" mass="81408">MLVDNKDVDDLQDCLDGDAITLDEYAALQDCANRAEQHFTYLDKDSMHYLSCITPQNDKQRENLRRETSTNPEDWILETDFGEDNIFSNHQDALAYIEKQYENVDHDDLNFDPNNTNADDKQCYDAYGRSHDVLEDVDMCVFVQMDFDDHAGSGHMAHTYAPRRTPDFLQILTTMPKQVGFTIDEHMKEDFFARGDDGTVDVTKNETCYGRADIKNRVIICLHKPLAKAFNYKSPYICINGGSSMPHKMSYNQGKTITTLQGSALFAGKWLSVPALSKYIDFSAKCYSVFNLTYTLPNHWDPSLLAVQLEFKVYSDTDFECRGMPIDTDAEHIVENFVAKSRKEMGKACPEDKQIDTMLSYCLSGRSKNFHATLVHSLEAIGTAEVFKKCTFKSNIPNGCAFFYYNNGAYGVPDWNALTQAASVVNAPYIQDDYTCYFFFFVSEDLKSFLSKNPCYAKIIAPDENELMACTCTTANCDKKVDKHIDIYGKFIKEYVCYFTDVGGAVEVEPAHYHVCGALYSPSDDKYYYASLGFVLQFVNVDHALCMLDSDRYATGYSMCQTVKGAFSGTFCCCKAGPYPCNDETNFKAYVTMPKNPFPGCFIDDLKDVRCKESKHVRSYKYFMCRSERIGFGELVKVEHGCELHDRRPRNRREVICSGPLAAILRRSDEQCYTVAIEAFDEGPPGYDIVLCCHPSDFRNNGNKLAQRNFTTFDAYA</sequence>